<evidence type="ECO:0000256" key="6">
    <source>
        <dbReference type="SAM" id="Phobius"/>
    </source>
</evidence>
<reference evidence="8" key="2">
    <citation type="journal article" date="2007" name="Science">
        <title>Draft genome sequence of the sexually transmitted pathogen Trichomonas vaginalis.</title>
        <authorList>
            <person name="Carlton J.M."/>
            <person name="Hirt R.P."/>
            <person name="Silva J.C."/>
            <person name="Delcher A.L."/>
            <person name="Schatz M."/>
            <person name="Zhao Q."/>
            <person name="Wortman J.R."/>
            <person name="Bidwell S.L."/>
            <person name="Alsmark U.C.M."/>
            <person name="Besteiro S."/>
            <person name="Sicheritz-Ponten T."/>
            <person name="Noel C.J."/>
            <person name="Dacks J.B."/>
            <person name="Foster P.G."/>
            <person name="Simillion C."/>
            <person name="Van de Peer Y."/>
            <person name="Miranda-Saavedra D."/>
            <person name="Barton G.J."/>
            <person name="Westrop G.D."/>
            <person name="Mueller S."/>
            <person name="Dessi D."/>
            <person name="Fiori P.L."/>
            <person name="Ren Q."/>
            <person name="Paulsen I."/>
            <person name="Zhang H."/>
            <person name="Bastida-Corcuera F.D."/>
            <person name="Simoes-Barbosa A."/>
            <person name="Brown M.T."/>
            <person name="Hayes R.D."/>
            <person name="Mukherjee M."/>
            <person name="Okumura C.Y."/>
            <person name="Schneider R."/>
            <person name="Smith A.J."/>
            <person name="Vanacova S."/>
            <person name="Villalvazo M."/>
            <person name="Haas B.J."/>
            <person name="Pertea M."/>
            <person name="Feldblyum T.V."/>
            <person name="Utterback T.R."/>
            <person name="Shu C.L."/>
            <person name="Osoegawa K."/>
            <person name="de Jong P.J."/>
            <person name="Hrdy I."/>
            <person name="Horvathova L."/>
            <person name="Zubacova Z."/>
            <person name="Dolezal P."/>
            <person name="Malik S.B."/>
            <person name="Logsdon J.M. Jr."/>
            <person name="Henze K."/>
            <person name="Gupta A."/>
            <person name="Wang C.C."/>
            <person name="Dunne R.L."/>
            <person name="Upcroft J.A."/>
            <person name="Upcroft P."/>
            <person name="White O."/>
            <person name="Salzberg S.L."/>
            <person name="Tang P."/>
            <person name="Chiu C.-H."/>
            <person name="Lee Y.-S."/>
            <person name="Embley T.M."/>
            <person name="Coombs G.H."/>
            <person name="Mottram J.C."/>
            <person name="Tachezy J."/>
            <person name="Fraser-Liggett C.M."/>
            <person name="Johnson P.J."/>
        </authorList>
    </citation>
    <scope>NUCLEOTIDE SEQUENCE [LARGE SCALE GENOMIC DNA]</scope>
    <source>
        <strain evidence="8">G3</strain>
    </source>
</reference>
<proteinExistence type="predicted"/>
<dbReference type="PANTHER" id="PTHR22763:SF184">
    <property type="entry name" value="E3 UBIQUITIN-PROTEIN LIGASE SYNOVIOLIN"/>
    <property type="match status" value="1"/>
</dbReference>
<sequence length="278" mass="32144">MVNINSIGTVLVINCLRTIASQFNVIIDGEDHGNSDRAVNASQYISLAANILVALYFIIRCIFELVGTKLFSDDGISDFSLMPIFLSVNGIYQELSAYIRMRQITNQLDSLPSIKPEEDDVCIICRLGYEGEEAKRLPCGHTFHANCLERWVKSHNRCPICEQEIKFDGTMVNMYETHTHNPDDENHDHEENQNNNPGNNEFGEEFHDHDHEDNMIHNEFNNNNDFQQQEIFNNVPNNHFDQNDNRMQGEVDFRQYDDDRVEEEDPNTFNFADFNDGN</sequence>
<dbReference type="PANTHER" id="PTHR22763">
    <property type="entry name" value="RING ZINC FINGER PROTEIN"/>
    <property type="match status" value="1"/>
</dbReference>
<evidence type="ECO:0000259" key="7">
    <source>
        <dbReference type="PROSITE" id="PS50089"/>
    </source>
</evidence>
<feature type="transmembrane region" description="Helical" evidence="6">
    <location>
        <begin position="44"/>
        <end position="63"/>
    </location>
</feature>
<evidence type="ECO:0000256" key="1">
    <source>
        <dbReference type="ARBA" id="ARBA00022723"/>
    </source>
</evidence>
<evidence type="ECO:0000256" key="4">
    <source>
        <dbReference type="PROSITE-ProRule" id="PRU00175"/>
    </source>
</evidence>
<evidence type="ECO:0000256" key="2">
    <source>
        <dbReference type="ARBA" id="ARBA00022771"/>
    </source>
</evidence>
<evidence type="ECO:0000256" key="3">
    <source>
        <dbReference type="ARBA" id="ARBA00022833"/>
    </source>
</evidence>
<keyword evidence="3" id="KW-0862">Zinc</keyword>
<dbReference type="InterPro" id="IPR001841">
    <property type="entry name" value="Znf_RING"/>
</dbReference>
<dbReference type="OrthoDB" id="9984778at2759"/>
<dbReference type="GO" id="GO:0005789">
    <property type="term" value="C:endoplasmic reticulum membrane"/>
    <property type="evidence" value="ECO:0007669"/>
    <property type="project" value="UniProtKB-SubCell"/>
</dbReference>
<dbReference type="VEuPathDB" id="TrichDB:TVAG_182690"/>
<dbReference type="eggNOG" id="KOG0802">
    <property type="taxonomic scope" value="Eukaryota"/>
</dbReference>
<dbReference type="GO" id="GO:0006511">
    <property type="term" value="P:ubiquitin-dependent protein catabolic process"/>
    <property type="evidence" value="ECO:0000318"/>
    <property type="project" value="GO_Central"/>
</dbReference>
<organism evidence="8 9">
    <name type="scientific">Trichomonas vaginalis (strain ATCC PRA-98 / G3)</name>
    <dbReference type="NCBI Taxonomy" id="412133"/>
    <lineage>
        <taxon>Eukaryota</taxon>
        <taxon>Metamonada</taxon>
        <taxon>Parabasalia</taxon>
        <taxon>Trichomonadida</taxon>
        <taxon>Trichomonadidae</taxon>
        <taxon>Trichomonas</taxon>
    </lineage>
</organism>
<keyword evidence="1" id="KW-0479">Metal-binding</keyword>
<evidence type="ECO:0000256" key="5">
    <source>
        <dbReference type="SAM" id="MobiDB-lite"/>
    </source>
</evidence>
<dbReference type="PROSITE" id="PS50089">
    <property type="entry name" value="ZF_RING_2"/>
    <property type="match status" value="1"/>
</dbReference>
<dbReference type="SMART" id="SM00184">
    <property type="entry name" value="RING"/>
    <property type="match status" value="1"/>
</dbReference>
<dbReference type="STRING" id="5722.A2D907"/>
<dbReference type="InterPro" id="IPR050731">
    <property type="entry name" value="HRD1_E3_ubiq-ligases"/>
</dbReference>
<dbReference type="Proteomes" id="UP000001542">
    <property type="component" value="Unassembled WGS sequence"/>
</dbReference>
<dbReference type="EMBL" id="DS113180">
    <property type="protein sequence ID" value="EAY23033.1"/>
    <property type="molecule type" value="Genomic_DNA"/>
</dbReference>
<name>A2D907_TRIV3</name>
<dbReference type="InterPro" id="IPR013083">
    <property type="entry name" value="Znf_RING/FYVE/PHD"/>
</dbReference>
<keyword evidence="2 4" id="KW-0863">Zinc-finger</keyword>
<dbReference type="Gene3D" id="3.30.40.10">
    <property type="entry name" value="Zinc/RING finger domain, C3HC4 (zinc finger)"/>
    <property type="match status" value="1"/>
</dbReference>
<gene>
    <name evidence="8" type="ORF">TVAG_182690</name>
</gene>
<dbReference type="SUPFAM" id="SSF57850">
    <property type="entry name" value="RING/U-box"/>
    <property type="match status" value="1"/>
</dbReference>
<feature type="domain" description="RING-type" evidence="7">
    <location>
        <begin position="122"/>
        <end position="162"/>
    </location>
</feature>
<dbReference type="KEGG" id="tva:5468592"/>
<reference evidence="8" key="1">
    <citation type="submission" date="2006-10" db="EMBL/GenBank/DDBJ databases">
        <authorList>
            <person name="Amadeo P."/>
            <person name="Zhao Q."/>
            <person name="Wortman J."/>
            <person name="Fraser-Liggett C."/>
            <person name="Carlton J."/>
        </authorList>
    </citation>
    <scope>NUCLEOTIDE SEQUENCE</scope>
    <source>
        <strain evidence="8">G3</strain>
    </source>
</reference>
<dbReference type="VEuPathDB" id="TrichDB:TVAGG3_0529180"/>
<dbReference type="InParanoid" id="A2D907"/>
<keyword evidence="6" id="KW-0812">Transmembrane</keyword>
<feature type="region of interest" description="Disordered" evidence="5">
    <location>
        <begin position="175"/>
        <end position="207"/>
    </location>
</feature>
<keyword evidence="6" id="KW-1133">Transmembrane helix</keyword>
<dbReference type="GO" id="GO:0008270">
    <property type="term" value="F:zinc ion binding"/>
    <property type="evidence" value="ECO:0007669"/>
    <property type="project" value="UniProtKB-KW"/>
</dbReference>
<evidence type="ECO:0000313" key="9">
    <source>
        <dbReference type="Proteomes" id="UP000001542"/>
    </source>
</evidence>
<accession>A2D907</accession>
<evidence type="ECO:0000313" key="8">
    <source>
        <dbReference type="EMBL" id="EAY23033.1"/>
    </source>
</evidence>
<keyword evidence="6" id="KW-0472">Membrane</keyword>
<dbReference type="Pfam" id="PF13639">
    <property type="entry name" value="zf-RING_2"/>
    <property type="match status" value="1"/>
</dbReference>
<dbReference type="RefSeq" id="XP_001584019.1">
    <property type="nucleotide sequence ID" value="XM_001583969.1"/>
</dbReference>
<dbReference type="GO" id="GO:0061630">
    <property type="term" value="F:ubiquitin protein ligase activity"/>
    <property type="evidence" value="ECO:0000318"/>
    <property type="project" value="GO_Central"/>
</dbReference>
<protein>
    <recommendedName>
        <fullName evidence="7">RING-type domain-containing protein</fullName>
    </recommendedName>
</protein>
<feature type="compositionally biased region" description="Basic and acidic residues" evidence="5">
    <location>
        <begin position="177"/>
        <end position="192"/>
    </location>
</feature>
<keyword evidence="9" id="KW-1185">Reference proteome</keyword>
<dbReference type="AlphaFoldDB" id="A2D907"/>